<dbReference type="EMBL" id="JBEPLS010000004">
    <property type="protein sequence ID" value="MET3603726.1"/>
    <property type="molecule type" value="Genomic_DNA"/>
</dbReference>
<organism evidence="4 5">
    <name type="scientific">Sphaerotilus sulfidivorans</name>
    <dbReference type="NCBI Taxonomy" id="639200"/>
    <lineage>
        <taxon>Bacteria</taxon>
        <taxon>Pseudomonadati</taxon>
        <taxon>Pseudomonadota</taxon>
        <taxon>Betaproteobacteria</taxon>
        <taxon>Burkholderiales</taxon>
        <taxon>Sphaerotilaceae</taxon>
        <taxon>Sphaerotilus</taxon>
    </lineage>
</organism>
<name>A0A5C1Q341_9BURK</name>
<dbReference type="PANTHER" id="PTHR34351">
    <property type="entry name" value="SLR1927 PROTEIN-RELATED"/>
    <property type="match status" value="1"/>
</dbReference>
<evidence type="ECO:0000313" key="3">
    <source>
        <dbReference type="EMBL" id="MET3603726.1"/>
    </source>
</evidence>
<keyword evidence="2" id="KW-0472">Membrane</keyword>
<dbReference type="OrthoDB" id="5298497at2"/>
<feature type="compositionally biased region" description="Pro residues" evidence="1">
    <location>
        <begin position="208"/>
        <end position="223"/>
    </location>
</feature>
<feature type="region of interest" description="Disordered" evidence="1">
    <location>
        <begin position="208"/>
        <end position="250"/>
    </location>
</feature>
<evidence type="ECO:0000313" key="6">
    <source>
        <dbReference type="Proteomes" id="UP001549111"/>
    </source>
</evidence>
<dbReference type="Proteomes" id="UP000323522">
    <property type="component" value="Chromosome"/>
</dbReference>
<dbReference type="KEGG" id="snn:EWH46_06560"/>
<evidence type="ECO:0000313" key="5">
    <source>
        <dbReference type="Proteomes" id="UP000323522"/>
    </source>
</evidence>
<evidence type="ECO:0000256" key="1">
    <source>
        <dbReference type="SAM" id="MobiDB-lite"/>
    </source>
</evidence>
<reference evidence="4 5" key="1">
    <citation type="submission" date="2019-02" db="EMBL/GenBank/DDBJ databases">
        <title>Complete Genome Sequence and Methylome Analysis of Sphaerotilus natans subsp. sulfidivorans D-507.</title>
        <authorList>
            <person name="Fomenkov A."/>
            <person name="Gridneva E."/>
            <person name="Smolyakov D."/>
            <person name="Dubinina G."/>
            <person name="Vincze T."/>
            <person name="Grabovich M."/>
            <person name="Roberts R.J."/>
        </authorList>
    </citation>
    <scope>NUCLEOTIDE SEQUENCE [LARGE SCALE GENOMIC DNA]</scope>
    <source>
        <strain evidence="4 5">D-507</strain>
    </source>
</reference>
<gene>
    <name evidence="3" type="ORF">ABIC99_001517</name>
    <name evidence="4" type="ORF">EWH46_06560</name>
</gene>
<accession>A0A5C1Q341</accession>
<evidence type="ECO:0000313" key="4">
    <source>
        <dbReference type="EMBL" id="QEN00472.1"/>
    </source>
</evidence>
<evidence type="ECO:0000256" key="2">
    <source>
        <dbReference type="SAM" id="Phobius"/>
    </source>
</evidence>
<dbReference type="RefSeq" id="WP_149503204.1">
    <property type="nucleotide sequence ID" value="NZ_CP035708.1"/>
</dbReference>
<keyword evidence="2" id="KW-0812">Transmembrane</keyword>
<feature type="region of interest" description="Disordered" evidence="1">
    <location>
        <begin position="140"/>
        <end position="161"/>
    </location>
</feature>
<reference evidence="3 6" key="2">
    <citation type="submission" date="2024-06" db="EMBL/GenBank/DDBJ databases">
        <title>Genomic Encyclopedia of Type Strains, Phase IV (KMG-IV): sequencing the most valuable type-strain genomes for metagenomic binning, comparative biology and taxonomic classification.</title>
        <authorList>
            <person name="Goeker M."/>
        </authorList>
    </citation>
    <scope>NUCLEOTIDE SEQUENCE [LARGE SCALE GENOMIC DNA]</scope>
    <source>
        <strain evidence="3 6">D-501</strain>
    </source>
</reference>
<proteinExistence type="predicted"/>
<sequence>MRPGRIGATLQRRVHDWREARQPRTDRLALTQRNLYILPTASGWLFALLLLALLLASINYQLNLGHLLTFSLASAGLVALHATHAALRGLELELVSAEPVFAGERLELQIRLDDRHPARRPWRFGRHGILLRWREPAGTETGTDAVAPRSTGVPEGGSVTVRLERPTPRRGAQTLPPLEIESRFPLGLFRAWAVWRIAREPLVWPAPEPDAPPLPEPLDPGDPGPRRLARPGAEDGESGMRAWRRGDRPSQVLWKQSARSLAGGGTLLVRDPPPRPEPGRELRLEAAQLAGLDDEARLRRLCAWVLEAELQQRRWELVLGALHIGPGSGAAQRRAALDALALWPGTGR</sequence>
<dbReference type="EMBL" id="CP035708">
    <property type="protein sequence ID" value="QEN00472.1"/>
    <property type="molecule type" value="Genomic_DNA"/>
</dbReference>
<keyword evidence="2" id="KW-1133">Transmembrane helix</keyword>
<dbReference type="AlphaFoldDB" id="A0A5C1Q341"/>
<dbReference type="Proteomes" id="UP001549111">
    <property type="component" value="Unassembled WGS sequence"/>
</dbReference>
<protein>
    <submittedName>
        <fullName evidence="4">DUF58 domain-containing protein</fullName>
    </submittedName>
    <submittedName>
        <fullName evidence="3">Uncharacterized protein (DUF58 family)</fullName>
    </submittedName>
</protein>
<keyword evidence="6" id="KW-1185">Reference proteome</keyword>
<dbReference type="PANTHER" id="PTHR34351:SF1">
    <property type="entry name" value="SLR1927 PROTEIN"/>
    <property type="match status" value="1"/>
</dbReference>
<feature type="transmembrane region" description="Helical" evidence="2">
    <location>
        <begin position="35"/>
        <end position="58"/>
    </location>
</feature>